<dbReference type="PANTHER" id="PTHR43048:SF5">
    <property type="entry name" value="BLR5325 PROTEIN"/>
    <property type="match status" value="1"/>
</dbReference>
<dbReference type="InterPro" id="IPR037523">
    <property type="entry name" value="VOC_core"/>
</dbReference>
<reference evidence="4" key="1">
    <citation type="journal article" date="2020" name="Microorganisms">
        <title>Isolation, Genomic and Metabolomic Characterization of Streptomyces tendae VITAKN with Quorum Sensing Inhibitory Activity from Southern India.</title>
        <authorList>
            <person name="Ishaque N.M."/>
            <person name="Burgsdorf I."/>
            <person name="Limlingan Malit J.J."/>
            <person name="Saha S."/>
            <person name="Teta R."/>
            <person name="Ewe D."/>
            <person name="Kannabiran K."/>
            <person name="Hrouzek P."/>
            <person name="Steindler L."/>
            <person name="Costantino V."/>
            <person name="Saurav K."/>
        </authorList>
    </citation>
    <scope>NUCLEOTIDE SEQUENCE</scope>
    <source>
        <strain evidence="4">VITAKN</strain>
    </source>
</reference>
<keyword evidence="1" id="KW-0479">Metal-binding</keyword>
<dbReference type="Proteomes" id="UP001610810">
    <property type="component" value="Unassembled WGS sequence"/>
</dbReference>
<dbReference type="InterPro" id="IPR051785">
    <property type="entry name" value="MMCE/EMCE_epimerase"/>
</dbReference>
<evidence type="ECO:0000259" key="2">
    <source>
        <dbReference type="PROSITE" id="PS51819"/>
    </source>
</evidence>
<evidence type="ECO:0000313" key="5">
    <source>
        <dbReference type="Proteomes" id="UP001610810"/>
    </source>
</evidence>
<dbReference type="AlphaFoldDB" id="A0A6B3QHS3"/>
<feature type="domain" description="VOC" evidence="2">
    <location>
        <begin position="6"/>
        <end position="144"/>
    </location>
</feature>
<keyword evidence="5" id="KW-1185">Reference proteome</keyword>
<dbReference type="InterPro" id="IPR029068">
    <property type="entry name" value="Glyas_Bleomycin-R_OHBP_Dase"/>
</dbReference>
<organism evidence="4">
    <name type="scientific">Streptomyces tendae</name>
    <dbReference type="NCBI Taxonomy" id="1932"/>
    <lineage>
        <taxon>Bacteria</taxon>
        <taxon>Bacillati</taxon>
        <taxon>Actinomycetota</taxon>
        <taxon>Actinomycetes</taxon>
        <taxon>Kitasatosporales</taxon>
        <taxon>Streptomycetaceae</taxon>
        <taxon>Streptomyces</taxon>
    </lineage>
</organism>
<reference evidence="3 5" key="2">
    <citation type="submission" date="2024-10" db="EMBL/GenBank/DDBJ databases">
        <authorList>
            <person name="Wannawong T."/>
            <person name="Kuncharoen N."/>
            <person name="Mhuantong W."/>
        </authorList>
    </citation>
    <scope>NUCLEOTIDE SEQUENCE [LARGE SCALE GENOMIC DNA]</scope>
    <source>
        <strain evidence="3 5">CALK1-4</strain>
    </source>
</reference>
<dbReference type="Pfam" id="PF13669">
    <property type="entry name" value="Glyoxalase_4"/>
    <property type="match status" value="1"/>
</dbReference>
<proteinExistence type="predicted"/>
<dbReference type="GO" id="GO:0046491">
    <property type="term" value="P:L-methylmalonyl-CoA metabolic process"/>
    <property type="evidence" value="ECO:0007669"/>
    <property type="project" value="TreeGrafter"/>
</dbReference>
<dbReference type="Gene3D" id="3.10.180.10">
    <property type="entry name" value="2,3-Dihydroxybiphenyl 1,2-Dioxygenase, domain 1"/>
    <property type="match status" value="1"/>
</dbReference>
<accession>A0A6B3QHS3</accession>
<comment type="caution">
    <text evidence="4">The sequence shown here is derived from an EMBL/GenBank/DDBJ whole genome shotgun (WGS) entry which is preliminary data.</text>
</comment>
<protein>
    <submittedName>
        <fullName evidence="4">VOC family protein</fullName>
    </submittedName>
</protein>
<dbReference type="CDD" id="cd08353">
    <property type="entry name" value="VOC_like"/>
    <property type="match status" value="1"/>
</dbReference>
<dbReference type="PANTHER" id="PTHR43048">
    <property type="entry name" value="METHYLMALONYL-COA EPIMERASE"/>
    <property type="match status" value="1"/>
</dbReference>
<dbReference type="PROSITE" id="PS51819">
    <property type="entry name" value="VOC"/>
    <property type="match status" value="1"/>
</dbReference>
<evidence type="ECO:0000256" key="1">
    <source>
        <dbReference type="ARBA" id="ARBA00022723"/>
    </source>
</evidence>
<dbReference type="GO" id="GO:0046872">
    <property type="term" value="F:metal ion binding"/>
    <property type="evidence" value="ECO:0007669"/>
    <property type="project" value="UniProtKB-KW"/>
</dbReference>
<gene>
    <name evidence="3" type="ORF">ACH3YB_11565</name>
    <name evidence="4" type="ORF">GUR47_06860</name>
</gene>
<dbReference type="GO" id="GO:0004493">
    <property type="term" value="F:methylmalonyl-CoA epimerase activity"/>
    <property type="evidence" value="ECO:0007669"/>
    <property type="project" value="TreeGrafter"/>
</dbReference>
<dbReference type="RefSeq" id="WP_164457872.1">
    <property type="nucleotide sequence ID" value="NZ_JAAIFS010000001.1"/>
</dbReference>
<evidence type="ECO:0000313" key="3">
    <source>
        <dbReference type="EMBL" id="MFI0572268.1"/>
    </source>
</evidence>
<dbReference type="EMBL" id="JBIQWK010000003">
    <property type="protein sequence ID" value="MFI0572268.1"/>
    <property type="molecule type" value="Genomic_DNA"/>
</dbReference>
<sequence>MTFIRRFDHVGITVADLDAATAFFVGLGLEADRKMAVEGEFLDTVIGTTDARTEIVMLRPPGGGTTLELSSFSRPDHLPGSPAAPANELGLRNVAFEVHDLHAAVDHAAAKGYGLVGGIGEYEGMWRMAYVRGPEGIIVSLAERIEK</sequence>
<evidence type="ECO:0000313" key="4">
    <source>
        <dbReference type="EMBL" id="NEV86407.1"/>
    </source>
</evidence>
<dbReference type="SUPFAM" id="SSF54593">
    <property type="entry name" value="Glyoxalase/Bleomycin resistance protein/Dihydroxybiphenyl dioxygenase"/>
    <property type="match status" value="1"/>
</dbReference>
<dbReference type="EMBL" id="JAAIFS010000001">
    <property type="protein sequence ID" value="NEV86407.1"/>
    <property type="molecule type" value="Genomic_DNA"/>
</dbReference>
<name>A0A6B3QHS3_STRTE</name>